<proteinExistence type="predicted"/>
<dbReference type="EMBL" id="CP108133">
    <property type="protein sequence ID" value="WTP49654.1"/>
    <property type="molecule type" value="Genomic_DNA"/>
</dbReference>
<dbReference type="InterPro" id="IPR007527">
    <property type="entry name" value="Znf_SWIM"/>
</dbReference>
<dbReference type="Proteomes" id="UP001432166">
    <property type="component" value="Chromosome"/>
</dbReference>
<keyword evidence="1" id="KW-0863">Zinc-finger</keyword>
<keyword evidence="1" id="KW-0862">Zinc</keyword>
<sequence length="195" mass="20841">MTEVSSRTEWQNENITHVRPEPVAEKSSCGKCGRILRSATSIRRGYGRFCWSLIRRSEEKVSAGYSVKQVESAHELIEDVAIVQIKPRVFRSVSSDGTSTYLTAVSGQCNCPAGLRGMPCYHGLAARILAGVPAPVSGPAITTGNPAPAFLATVCQYGDTDPVTHTVKNIRGVQGLCASHAAGYGYPQYLTPLAA</sequence>
<evidence type="ECO:0000313" key="3">
    <source>
        <dbReference type="EMBL" id="WTP49654.1"/>
    </source>
</evidence>
<dbReference type="InterPro" id="IPR046053">
    <property type="entry name" value="DUF6011"/>
</dbReference>
<dbReference type="Pfam" id="PF19474">
    <property type="entry name" value="DUF6011"/>
    <property type="match status" value="1"/>
</dbReference>
<accession>A0ABZ1JDI5</accession>
<evidence type="ECO:0000256" key="1">
    <source>
        <dbReference type="PROSITE-ProRule" id="PRU00325"/>
    </source>
</evidence>
<gene>
    <name evidence="3" type="ORF">OG288_15895</name>
</gene>
<dbReference type="PROSITE" id="PS50966">
    <property type="entry name" value="ZF_SWIM"/>
    <property type="match status" value="1"/>
</dbReference>
<evidence type="ECO:0000259" key="2">
    <source>
        <dbReference type="PROSITE" id="PS50966"/>
    </source>
</evidence>
<reference evidence="3" key="1">
    <citation type="submission" date="2022-10" db="EMBL/GenBank/DDBJ databases">
        <title>The complete genomes of actinobacterial strains from the NBC collection.</title>
        <authorList>
            <person name="Joergensen T.S."/>
            <person name="Alvarez Arevalo M."/>
            <person name="Sterndorff E.B."/>
            <person name="Faurdal D."/>
            <person name="Vuksanovic O."/>
            <person name="Mourched A.-S."/>
            <person name="Charusanti P."/>
            <person name="Shaw S."/>
            <person name="Blin K."/>
            <person name="Weber T."/>
        </authorList>
    </citation>
    <scope>NUCLEOTIDE SEQUENCE</scope>
    <source>
        <strain evidence="3">NBC_00189</strain>
    </source>
</reference>
<keyword evidence="4" id="KW-1185">Reference proteome</keyword>
<keyword evidence="1" id="KW-0479">Metal-binding</keyword>
<name>A0ABZ1JDI5_9ACTN</name>
<feature type="domain" description="SWIM-type" evidence="2">
    <location>
        <begin position="101"/>
        <end position="131"/>
    </location>
</feature>
<evidence type="ECO:0000313" key="4">
    <source>
        <dbReference type="Proteomes" id="UP001432166"/>
    </source>
</evidence>
<protein>
    <submittedName>
        <fullName evidence="3">DUF6011 domain-containing protein</fullName>
    </submittedName>
</protein>
<organism evidence="3 4">
    <name type="scientific">Streptomyces tauricus</name>
    <dbReference type="NCBI Taxonomy" id="68274"/>
    <lineage>
        <taxon>Bacteria</taxon>
        <taxon>Bacillati</taxon>
        <taxon>Actinomycetota</taxon>
        <taxon>Actinomycetes</taxon>
        <taxon>Kitasatosporales</taxon>
        <taxon>Streptomycetaceae</taxon>
        <taxon>Streptomyces</taxon>
        <taxon>Streptomyces aurantiacus group</taxon>
    </lineage>
</organism>
<dbReference type="RefSeq" id="WP_328937690.1">
    <property type="nucleotide sequence ID" value="NZ_CP108133.1"/>
</dbReference>